<sequence length="125" mass="14337">MKTLVFGPRILRPYVPLRLHLSESALRMNMFCIASALSKTVQIDEFYSVKGLLTLHPYKAKKDTLILADSGRLSLIYNLLYNSSYFLAEVFQEKSAAIPLSMILFHSLLRFVYTWSAYFMISSIS</sequence>
<protein>
    <submittedName>
        <fullName evidence="1">Uncharacterized protein</fullName>
    </submittedName>
</protein>
<keyword evidence="2" id="KW-1185">Reference proteome</keyword>
<dbReference type="Proteomes" id="UP000199315">
    <property type="component" value="Unassembled WGS sequence"/>
</dbReference>
<name>A0A1D3TNK8_9FIRM</name>
<gene>
    <name evidence="1" type="ORF">SAMN05421730_1001143</name>
</gene>
<accession>A0A1D3TNK8</accession>
<reference evidence="1 2" key="1">
    <citation type="submission" date="2016-09" db="EMBL/GenBank/DDBJ databases">
        <authorList>
            <person name="Capua I."/>
            <person name="De Benedictis P."/>
            <person name="Joannis T."/>
            <person name="Lombin L.H."/>
            <person name="Cattoli G."/>
        </authorList>
    </citation>
    <scope>NUCLEOTIDE SEQUENCE [LARGE SCALE GENOMIC DNA]</scope>
    <source>
        <strain evidence="1 2">GluBS11</strain>
    </source>
</reference>
<evidence type="ECO:0000313" key="1">
    <source>
        <dbReference type="EMBL" id="SCP94901.1"/>
    </source>
</evidence>
<proteinExistence type="predicted"/>
<organism evidence="1 2">
    <name type="scientific">Anaerobium acetethylicum</name>
    <dbReference type="NCBI Taxonomy" id="1619234"/>
    <lineage>
        <taxon>Bacteria</taxon>
        <taxon>Bacillati</taxon>
        <taxon>Bacillota</taxon>
        <taxon>Clostridia</taxon>
        <taxon>Lachnospirales</taxon>
        <taxon>Lachnospiraceae</taxon>
        <taxon>Anaerobium</taxon>
    </lineage>
</organism>
<dbReference type="EMBL" id="FMKA01000001">
    <property type="protein sequence ID" value="SCP94901.1"/>
    <property type="molecule type" value="Genomic_DNA"/>
</dbReference>
<dbReference type="AlphaFoldDB" id="A0A1D3TNK8"/>
<evidence type="ECO:0000313" key="2">
    <source>
        <dbReference type="Proteomes" id="UP000199315"/>
    </source>
</evidence>